<dbReference type="EnsemblPlants" id="QL06p040725:mrna">
    <property type="protein sequence ID" value="QL06p040725:mrna:CDS:1"/>
    <property type="gene ID" value="QL06p040725"/>
</dbReference>
<reference evidence="2 3" key="1">
    <citation type="journal article" date="2016" name="G3 (Bethesda)">
        <title>First Draft Assembly and Annotation of the Genome of a California Endemic Oak Quercus lobata Nee (Fagaceae).</title>
        <authorList>
            <person name="Sork V.L."/>
            <person name="Fitz-Gibbon S.T."/>
            <person name="Puiu D."/>
            <person name="Crepeau M."/>
            <person name="Gugger P.F."/>
            <person name="Sherman R."/>
            <person name="Stevens K."/>
            <person name="Langley C.H."/>
            <person name="Pellegrini M."/>
            <person name="Salzberg S.L."/>
        </authorList>
    </citation>
    <scope>NUCLEOTIDE SEQUENCE [LARGE SCALE GENOMIC DNA]</scope>
    <source>
        <strain evidence="2 3">cv. SW786</strain>
    </source>
</reference>
<protein>
    <recommendedName>
        <fullName evidence="4">HXXXD-type acyl-transferase family protein</fullName>
    </recommendedName>
</protein>
<dbReference type="OrthoDB" id="1862401at2759"/>
<keyword evidence="3" id="KW-1185">Reference proteome</keyword>
<gene>
    <name evidence="2" type="primary">LOC115994222</name>
</gene>
<organism evidence="2 3">
    <name type="scientific">Quercus lobata</name>
    <name type="common">Valley oak</name>
    <dbReference type="NCBI Taxonomy" id="97700"/>
    <lineage>
        <taxon>Eukaryota</taxon>
        <taxon>Viridiplantae</taxon>
        <taxon>Streptophyta</taxon>
        <taxon>Embryophyta</taxon>
        <taxon>Tracheophyta</taxon>
        <taxon>Spermatophyta</taxon>
        <taxon>Magnoliopsida</taxon>
        <taxon>eudicotyledons</taxon>
        <taxon>Gunneridae</taxon>
        <taxon>Pentapetalae</taxon>
        <taxon>rosids</taxon>
        <taxon>fabids</taxon>
        <taxon>Fagales</taxon>
        <taxon>Fagaceae</taxon>
        <taxon>Quercus</taxon>
    </lineage>
</organism>
<dbReference type="AlphaFoldDB" id="A0A7N2M0L1"/>
<evidence type="ECO:0000313" key="3">
    <source>
        <dbReference type="Proteomes" id="UP000594261"/>
    </source>
</evidence>
<dbReference type="OMA" id="ETENTAW"/>
<proteinExistence type="predicted"/>
<dbReference type="FunCoup" id="A0A7N2M0L1">
    <property type="interactions" value="249"/>
</dbReference>
<name>A0A7N2M0L1_QUELO</name>
<keyword evidence="1" id="KW-0808">Transferase</keyword>
<dbReference type="InterPro" id="IPR051283">
    <property type="entry name" value="Sec_Metabolite_Acyltrans"/>
</dbReference>
<dbReference type="InterPro" id="IPR023213">
    <property type="entry name" value="CAT-like_dom_sf"/>
</dbReference>
<evidence type="ECO:0000256" key="1">
    <source>
        <dbReference type="ARBA" id="ARBA00022679"/>
    </source>
</evidence>
<reference evidence="2" key="2">
    <citation type="submission" date="2021-01" db="UniProtKB">
        <authorList>
            <consortium name="EnsemblPlants"/>
        </authorList>
    </citation>
    <scope>IDENTIFICATION</scope>
</reference>
<sequence length="449" mass="49651">MAGIRLISTSTVKAASHKPEHPTQRIELTPWDLQLLLVDPIQKGLLFHNPKTSQAKEAESESESEITLLVHHLRTTLSRTLDFFTPFAGRLATIETKDNNTISYFIDCNNAGAQFVHAVANGVSVADILEPVYVPLQLVNSFFPLNGVRNYEGISKPLLGVQITELVDGIFIGCTINHTVVDGTSFWHFFNSWSEISRGFDQISKPPVLQRFFLDGIDCPIKIPYGKKLSDSDSLITPPPLKERVFHFTKEYVARLKAKANSEIGTNRISSLQALLAHFWRSVIRSQNLDPNQQVLYRLLIGARPRLHPPLPDEYLGNAVQAGTVAIKAGDLLKRGLGYAAWEMNKMVAMHTEDKLRSFLESWVEKPEILTESSMASTALVTSSSPRFNVYGNDFGWGRPVAVRSGGGNKTHGKITVFPGVAQGSIDIEACLSPEILKAIGNDSEFTDV</sequence>
<dbReference type="RefSeq" id="XP_030974145.1">
    <property type="nucleotide sequence ID" value="XM_031118285.1"/>
</dbReference>
<dbReference type="EMBL" id="LRBV02000006">
    <property type="status" value="NOT_ANNOTATED_CDS"/>
    <property type="molecule type" value="Genomic_DNA"/>
</dbReference>
<dbReference type="GeneID" id="115994222"/>
<dbReference type="InParanoid" id="A0A7N2M0L1"/>
<evidence type="ECO:0008006" key="4">
    <source>
        <dbReference type="Google" id="ProtNLM"/>
    </source>
</evidence>
<evidence type="ECO:0000313" key="2">
    <source>
        <dbReference type="EnsemblPlants" id="QL06p040725:mrna:CDS:1"/>
    </source>
</evidence>
<dbReference type="KEGG" id="qlo:115994222"/>
<dbReference type="Gramene" id="QL06p040725:mrna">
    <property type="protein sequence ID" value="QL06p040725:mrna:CDS:1"/>
    <property type="gene ID" value="QL06p040725"/>
</dbReference>
<dbReference type="Proteomes" id="UP000594261">
    <property type="component" value="Chromosome 6"/>
</dbReference>
<dbReference type="Pfam" id="PF02458">
    <property type="entry name" value="Transferase"/>
    <property type="match status" value="1"/>
</dbReference>
<dbReference type="Gene3D" id="3.30.559.10">
    <property type="entry name" value="Chloramphenicol acetyltransferase-like domain"/>
    <property type="match status" value="2"/>
</dbReference>
<accession>A0A7N2M0L1</accession>
<dbReference type="PANTHER" id="PTHR31896">
    <property type="entry name" value="FAMILY REGULATORY PROTEIN, PUTATIVE (AFU_ORTHOLOGUE AFUA_3G14730)-RELATED"/>
    <property type="match status" value="1"/>
</dbReference>
<dbReference type="GO" id="GO:0016740">
    <property type="term" value="F:transferase activity"/>
    <property type="evidence" value="ECO:0007669"/>
    <property type="project" value="UniProtKB-KW"/>
</dbReference>
<dbReference type="PANTHER" id="PTHR31896:SF43">
    <property type="entry name" value="PROTEIN ENHANCED PSEUDOMONAS SUSCEPTIBILITY 1"/>
    <property type="match status" value="1"/>
</dbReference>